<evidence type="ECO:0000256" key="3">
    <source>
        <dbReference type="ARBA" id="ARBA00022840"/>
    </source>
</evidence>
<dbReference type="EMBL" id="FOKJ01000024">
    <property type="protein sequence ID" value="SFB21251.1"/>
    <property type="molecule type" value="Genomic_DNA"/>
</dbReference>
<keyword evidence="3 6" id="KW-0067">ATP-binding</keyword>
<keyword evidence="7" id="KW-1185">Reference proteome</keyword>
<organism evidence="6 8">
    <name type="scientific">Azotobacter beijerinckii</name>
    <dbReference type="NCBI Taxonomy" id="170623"/>
    <lineage>
        <taxon>Bacteria</taxon>
        <taxon>Pseudomonadati</taxon>
        <taxon>Pseudomonadota</taxon>
        <taxon>Gammaproteobacteria</taxon>
        <taxon>Pseudomonadales</taxon>
        <taxon>Pseudomonadaceae</taxon>
        <taxon>Azotobacter</taxon>
    </lineage>
</organism>
<dbReference type="Proteomes" id="UP000199579">
    <property type="component" value="Unassembled WGS sequence"/>
</dbReference>
<feature type="domain" description="ABC transporter" evidence="4">
    <location>
        <begin position="6"/>
        <end position="254"/>
    </location>
</feature>
<dbReference type="GO" id="GO:0016887">
    <property type="term" value="F:ATP hydrolysis activity"/>
    <property type="evidence" value="ECO:0007669"/>
    <property type="project" value="InterPro"/>
</dbReference>
<gene>
    <name evidence="5" type="ORF">SAMN04244571_01800</name>
    <name evidence="6" type="ORF">SAMN04244574_00138</name>
</gene>
<evidence type="ECO:0000259" key="4">
    <source>
        <dbReference type="PROSITE" id="PS50893"/>
    </source>
</evidence>
<dbReference type="AlphaFoldDB" id="A0A1I3YG66"/>
<dbReference type="FunFam" id="3.40.50.300:FF:000421">
    <property type="entry name" value="Branched-chain amino acid ABC transporter ATP-binding protein"/>
    <property type="match status" value="1"/>
</dbReference>
<reference evidence="6 8" key="1">
    <citation type="submission" date="2016-10" db="EMBL/GenBank/DDBJ databases">
        <authorList>
            <person name="de Groot N.N."/>
        </authorList>
    </citation>
    <scope>NUCLEOTIDE SEQUENCE [LARGE SCALE GENOMIC DNA]</scope>
    <source>
        <strain evidence="6 8">DSM 381</strain>
    </source>
</reference>
<dbReference type="GO" id="GO:0005886">
    <property type="term" value="C:plasma membrane"/>
    <property type="evidence" value="ECO:0007669"/>
    <property type="project" value="TreeGrafter"/>
</dbReference>
<dbReference type="InterPro" id="IPR003593">
    <property type="entry name" value="AAA+_ATPase"/>
</dbReference>
<dbReference type="InterPro" id="IPR003439">
    <property type="entry name" value="ABC_transporter-like_ATP-bd"/>
</dbReference>
<dbReference type="InterPro" id="IPR032823">
    <property type="entry name" value="BCA_ABC_TP_C"/>
</dbReference>
<sequence length="256" mass="28430">MSRPLLELEHISLAFKGVKAISDIGFAVADGEICALIGPNGAGKSSLLNVINGVYRPQEGLIRFERVARRHMRPHRAAELGIARTFQNIALFKGMSVLDNVLTGRNLKRRSSWIEQAPRIGRAAGEDDRQRAAAERVIEFLRLQPWRDAIVGRLPYGLQKRVELARALAAEPRLLLLDEPMAGMNAEEKQAMSRFIVETNREFGTTVVLIEHDIGVVMGISDHVVVLDYGRKIGDGAPDEVRRNPEVIAAYLGTRH</sequence>
<dbReference type="PANTHER" id="PTHR45772:SF1">
    <property type="entry name" value="ABC TRANSPORTER ATP-BINDING PROTEIN"/>
    <property type="match status" value="1"/>
</dbReference>
<evidence type="ECO:0000313" key="8">
    <source>
        <dbReference type="Proteomes" id="UP000199579"/>
    </source>
</evidence>
<dbReference type="CDD" id="cd03219">
    <property type="entry name" value="ABC_Mj1267_LivG_branched"/>
    <property type="match status" value="1"/>
</dbReference>
<dbReference type="InterPro" id="IPR027417">
    <property type="entry name" value="P-loop_NTPase"/>
</dbReference>
<evidence type="ECO:0000313" key="7">
    <source>
        <dbReference type="Proteomes" id="UP000198861"/>
    </source>
</evidence>
<protein>
    <submittedName>
        <fullName evidence="6">Amino acid/amide ABC transporter ATP-binding protein 1, HAAT family (TC 3.A.1.4.-)</fullName>
    </submittedName>
</protein>
<dbReference type="EMBL" id="FOSX01000001">
    <property type="protein sequence ID" value="SFK30858.1"/>
    <property type="molecule type" value="Genomic_DNA"/>
</dbReference>
<dbReference type="InterPro" id="IPR051120">
    <property type="entry name" value="ABC_AA/LPS_Transport"/>
</dbReference>
<evidence type="ECO:0000256" key="2">
    <source>
        <dbReference type="ARBA" id="ARBA00022741"/>
    </source>
</evidence>
<accession>A0A1I3YG66</accession>
<evidence type="ECO:0000313" key="6">
    <source>
        <dbReference type="EMBL" id="SFK30858.1"/>
    </source>
</evidence>
<dbReference type="SUPFAM" id="SSF52540">
    <property type="entry name" value="P-loop containing nucleoside triphosphate hydrolases"/>
    <property type="match status" value="1"/>
</dbReference>
<dbReference type="SMART" id="SM00382">
    <property type="entry name" value="AAA"/>
    <property type="match status" value="1"/>
</dbReference>
<dbReference type="PROSITE" id="PS50893">
    <property type="entry name" value="ABC_TRANSPORTER_2"/>
    <property type="match status" value="1"/>
</dbReference>
<dbReference type="Gene3D" id="3.40.50.300">
    <property type="entry name" value="P-loop containing nucleotide triphosphate hydrolases"/>
    <property type="match status" value="1"/>
</dbReference>
<proteinExistence type="predicted"/>
<reference evidence="5 7" key="2">
    <citation type="submission" date="2016-10" db="EMBL/GenBank/DDBJ databases">
        <authorList>
            <person name="Varghese N."/>
            <person name="Submissions S."/>
        </authorList>
    </citation>
    <scope>NUCLEOTIDE SEQUENCE [LARGE SCALE GENOMIC DNA]</scope>
    <source>
        <strain evidence="5 7">DSM 282</strain>
    </source>
</reference>
<keyword evidence="2" id="KW-0547">Nucleotide-binding</keyword>
<dbReference type="PANTHER" id="PTHR45772">
    <property type="entry name" value="CONSERVED COMPONENT OF ABC TRANSPORTER FOR NATURAL AMINO ACIDS-RELATED"/>
    <property type="match status" value="1"/>
</dbReference>
<dbReference type="Pfam" id="PF00005">
    <property type="entry name" value="ABC_tran"/>
    <property type="match status" value="1"/>
</dbReference>
<keyword evidence="1" id="KW-0813">Transport</keyword>
<evidence type="ECO:0000313" key="5">
    <source>
        <dbReference type="EMBL" id="SFB21251.1"/>
    </source>
</evidence>
<dbReference type="Pfam" id="PF12399">
    <property type="entry name" value="BCA_ABC_TP_C"/>
    <property type="match status" value="1"/>
</dbReference>
<evidence type="ECO:0000256" key="1">
    <source>
        <dbReference type="ARBA" id="ARBA00022448"/>
    </source>
</evidence>
<dbReference type="RefSeq" id="WP_090934477.1">
    <property type="nucleotide sequence ID" value="NZ_FOKJ01000024.1"/>
</dbReference>
<dbReference type="GO" id="GO:0005524">
    <property type="term" value="F:ATP binding"/>
    <property type="evidence" value="ECO:0007669"/>
    <property type="project" value="UniProtKB-KW"/>
</dbReference>
<dbReference type="Proteomes" id="UP000198861">
    <property type="component" value="Unassembled WGS sequence"/>
</dbReference>
<name>A0A1I3YG66_9GAMM</name>